<keyword evidence="2" id="KW-1185">Reference proteome</keyword>
<name>A0A4P6XQE7_9ASCO</name>
<evidence type="ECO:0000313" key="2">
    <source>
        <dbReference type="Proteomes" id="UP000292447"/>
    </source>
</evidence>
<proteinExistence type="predicted"/>
<protein>
    <submittedName>
        <fullName evidence="1">Uncharacterized protein</fullName>
    </submittedName>
</protein>
<dbReference type="AlphaFoldDB" id="A0A4P6XQE7"/>
<gene>
    <name evidence="1" type="ORF">METSCH_D08290</name>
</gene>
<evidence type="ECO:0000313" key="1">
    <source>
        <dbReference type="EMBL" id="QBM89747.1"/>
    </source>
</evidence>
<organism evidence="1 2">
    <name type="scientific">Metschnikowia aff. pulcherrima</name>
    <dbReference type="NCBI Taxonomy" id="2163413"/>
    <lineage>
        <taxon>Eukaryota</taxon>
        <taxon>Fungi</taxon>
        <taxon>Dikarya</taxon>
        <taxon>Ascomycota</taxon>
        <taxon>Saccharomycotina</taxon>
        <taxon>Pichiomycetes</taxon>
        <taxon>Metschnikowiaceae</taxon>
        <taxon>Metschnikowia</taxon>
    </lineage>
</organism>
<dbReference type="Proteomes" id="UP000292447">
    <property type="component" value="Chromosome IV"/>
</dbReference>
<sequence>MARSTSASTTSATPTETFSDLMSKFMIHSPLSDLTWKQKDTPAEYSFDATLFASQQHLWPVLVQTAQRLLYVVHMRCRVVTYTFLSRQITVTDNNVKRKISCINHNAFEFSRLFARKSAKSMRSGQRRGRPRLYTLFTLFRTHRESGVCQKDP</sequence>
<dbReference type="EMBL" id="CP034459">
    <property type="protein sequence ID" value="QBM89747.1"/>
    <property type="molecule type" value="Genomic_DNA"/>
</dbReference>
<reference evidence="2" key="1">
    <citation type="submission" date="2019-03" db="EMBL/GenBank/DDBJ databases">
        <title>Snf2 controls pulcherriminic acid biosynthesis and connects pigmentation and antifungal activity of the yeast Metschnikowia pulcherrima.</title>
        <authorList>
            <person name="Gore-Lloyd D."/>
            <person name="Sumann I."/>
            <person name="Brachmann A.O."/>
            <person name="Schneeberger K."/>
            <person name="Ortiz-Merino R.A."/>
            <person name="Moreno-Beltran M."/>
            <person name="Schlaefli M."/>
            <person name="Kirner P."/>
            <person name="Santos Kron A."/>
            <person name="Wolfe K.H."/>
            <person name="Piel J."/>
            <person name="Ahrens C.H."/>
            <person name="Henk D."/>
            <person name="Freimoser F.M."/>
        </authorList>
    </citation>
    <scope>NUCLEOTIDE SEQUENCE [LARGE SCALE GENOMIC DNA]</scope>
    <source>
        <strain evidence="2">APC 1.2</strain>
    </source>
</reference>
<accession>A0A4P6XQE7</accession>